<evidence type="ECO:0000313" key="1">
    <source>
        <dbReference type="EMBL" id="KAH3853519.1"/>
    </source>
</evidence>
<name>A0A9D4L967_DREPO</name>
<protein>
    <submittedName>
        <fullName evidence="1">Uncharacterized protein</fullName>
    </submittedName>
</protein>
<reference evidence="1" key="2">
    <citation type="submission" date="2020-11" db="EMBL/GenBank/DDBJ databases">
        <authorList>
            <person name="McCartney M.A."/>
            <person name="Auch B."/>
            <person name="Kono T."/>
            <person name="Mallez S."/>
            <person name="Becker A."/>
            <person name="Gohl D.M."/>
            <person name="Silverstein K.A.T."/>
            <person name="Koren S."/>
            <person name="Bechman K.B."/>
            <person name="Herman A."/>
            <person name="Abrahante J.E."/>
            <person name="Garbe J."/>
        </authorList>
    </citation>
    <scope>NUCLEOTIDE SEQUENCE</scope>
    <source>
        <strain evidence="1">Duluth1</strain>
        <tissue evidence="1">Whole animal</tissue>
    </source>
</reference>
<reference evidence="1" key="1">
    <citation type="journal article" date="2019" name="bioRxiv">
        <title>The Genome of the Zebra Mussel, Dreissena polymorpha: A Resource for Invasive Species Research.</title>
        <authorList>
            <person name="McCartney M.A."/>
            <person name="Auch B."/>
            <person name="Kono T."/>
            <person name="Mallez S."/>
            <person name="Zhang Y."/>
            <person name="Obille A."/>
            <person name="Becker A."/>
            <person name="Abrahante J.E."/>
            <person name="Garbe J."/>
            <person name="Badalamenti J.P."/>
            <person name="Herman A."/>
            <person name="Mangelson H."/>
            <person name="Liachko I."/>
            <person name="Sullivan S."/>
            <person name="Sone E.D."/>
            <person name="Koren S."/>
            <person name="Silverstein K.A.T."/>
            <person name="Beckman K.B."/>
            <person name="Gohl D.M."/>
        </authorList>
    </citation>
    <scope>NUCLEOTIDE SEQUENCE</scope>
    <source>
        <strain evidence="1">Duluth1</strain>
        <tissue evidence="1">Whole animal</tissue>
    </source>
</reference>
<proteinExistence type="predicted"/>
<dbReference type="PANTHER" id="PTHR46880">
    <property type="entry name" value="RAS-ASSOCIATING DOMAIN-CONTAINING PROTEIN"/>
    <property type="match status" value="1"/>
</dbReference>
<dbReference type="PANTHER" id="PTHR46880:SF9">
    <property type="entry name" value="ZINC FINGER PROTEIN 862"/>
    <property type="match status" value="1"/>
</dbReference>
<comment type="caution">
    <text evidence="1">The sequence shown here is derived from an EMBL/GenBank/DDBJ whole genome shotgun (WGS) entry which is preliminary data.</text>
</comment>
<evidence type="ECO:0000313" key="2">
    <source>
        <dbReference type="Proteomes" id="UP000828390"/>
    </source>
</evidence>
<dbReference type="AlphaFoldDB" id="A0A9D4L967"/>
<accession>A0A9D4L967</accession>
<gene>
    <name evidence="1" type="ORF">DPMN_096044</name>
</gene>
<dbReference type="Proteomes" id="UP000828390">
    <property type="component" value="Unassembled WGS sequence"/>
</dbReference>
<sequence length="295" mass="33495">MDSLYVRTSSNGYVRDIFLDIVQTFIDLELTDVIKEKLVGFCSDGAAHMMGYKLFLYQLENASHQNAKAEGLAKMMRDGILILYMLSLKRVISNLQSLSLYLQTDLISLADAARRVESSKTAISQLCEKDDSTVSEVSTSETYKQEKLVFRGVKAKADQRSLIKEIVENLEARFPTSDLVSATMVSSFKNWPDLTSDEIKGNLVRASPYKMCWTNGQHWETDLPQCDTSFSAMKLLKNKRRGRLRAGRLNDVMMVKLRLNSDFEDDDEYDEDDDDGDEDMELSAEHAFADVIKND</sequence>
<organism evidence="1 2">
    <name type="scientific">Dreissena polymorpha</name>
    <name type="common">Zebra mussel</name>
    <name type="synonym">Mytilus polymorpha</name>
    <dbReference type="NCBI Taxonomy" id="45954"/>
    <lineage>
        <taxon>Eukaryota</taxon>
        <taxon>Metazoa</taxon>
        <taxon>Spiralia</taxon>
        <taxon>Lophotrochozoa</taxon>
        <taxon>Mollusca</taxon>
        <taxon>Bivalvia</taxon>
        <taxon>Autobranchia</taxon>
        <taxon>Heteroconchia</taxon>
        <taxon>Euheterodonta</taxon>
        <taxon>Imparidentia</taxon>
        <taxon>Neoheterodontei</taxon>
        <taxon>Myida</taxon>
        <taxon>Dreissenoidea</taxon>
        <taxon>Dreissenidae</taxon>
        <taxon>Dreissena</taxon>
    </lineage>
</organism>
<dbReference type="EMBL" id="JAIWYP010000003">
    <property type="protein sequence ID" value="KAH3853519.1"/>
    <property type="molecule type" value="Genomic_DNA"/>
</dbReference>
<keyword evidence="2" id="KW-1185">Reference proteome</keyword>